<keyword evidence="2" id="KW-1185">Reference proteome</keyword>
<evidence type="ECO:0000313" key="2">
    <source>
        <dbReference type="Proteomes" id="UP000006502"/>
    </source>
</evidence>
<evidence type="ECO:0000313" key="1">
    <source>
        <dbReference type="EMBL" id="AFO51957.1"/>
    </source>
</evidence>
<dbReference type="Proteomes" id="UP000006502">
    <property type="component" value="Chromosome"/>
</dbReference>
<gene>
    <name evidence="1" type="ordered locus">MHLP_01885</name>
</gene>
<proteinExistence type="predicted"/>
<name>I7C650_MYCHA</name>
<protein>
    <submittedName>
        <fullName evidence="1">Uncharacterized protein</fullName>
    </submittedName>
</protein>
<dbReference type="HOGENOM" id="CLU_154531_0_0_14"/>
<reference evidence="1 2" key="1">
    <citation type="journal article" date="2012" name="J. Bacteriol.">
        <title>Genome Sequence of "Candidatus Mycoplasma haemolamae" Strain Purdue, a Red Blood Cell Pathogen of Alpacas (Vicugna pacos) and Llamas (Lama glama).</title>
        <authorList>
            <person name="Guimaraes A.M."/>
            <person name="Toth B."/>
            <person name="Santos A.P."/>
            <person name="do Nascimento N.C."/>
            <person name="Kritchevsky J.E."/>
            <person name="Messick J.B."/>
        </authorList>
    </citation>
    <scope>NUCLEOTIDE SEQUENCE [LARGE SCALE GENOMIC DNA]</scope>
    <source>
        <strain evidence="1 2">Purdue</strain>
    </source>
</reference>
<reference evidence="2" key="2">
    <citation type="submission" date="2012-07" db="EMBL/GenBank/DDBJ databases">
        <title>Complete genome sequence of 'Candidatus Mycoplasma haemolamae'.</title>
        <authorList>
            <person name="Guimaraes A.M.S."/>
            <person name="Toth B."/>
            <person name="Santos A.P."/>
            <person name="Nascimento N.C."/>
            <person name="Sojka J.E."/>
            <person name="Messick J.B."/>
        </authorList>
    </citation>
    <scope>NUCLEOTIDE SEQUENCE [LARGE SCALE GENOMIC DNA]</scope>
    <source>
        <strain evidence="2">Purdue</strain>
    </source>
</reference>
<organism evidence="1 2">
    <name type="scientific">Mycoplasma haematolamae (strain Purdue)</name>
    <dbReference type="NCBI Taxonomy" id="1212765"/>
    <lineage>
        <taxon>Bacteria</taxon>
        <taxon>Bacillati</taxon>
        <taxon>Mycoplasmatota</taxon>
        <taxon>Mollicutes</taxon>
        <taxon>Mycoplasmataceae</taxon>
        <taxon>Mycoplasma</taxon>
    </lineage>
</organism>
<sequence>MFFSPLKVVLCGALFGGTVYGTYAVAGGGQSVEQAVKFHKTSHNSRSEKCTTDACDHLVDCSNNQEHVRLPCGHVCLSTSKYLSFLTQDEKNHWNPKQTGTYHESPDKCPSSNAEGHYYRSSYGYYSKCST</sequence>
<accession>I7C650</accession>
<dbReference type="PATRIC" id="fig|1212765.3.peg.424"/>
<dbReference type="AlphaFoldDB" id="I7C650"/>
<dbReference type="EMBL" id="CP003731">
    <property type="protein sequence ID" value="AFO51957.1"/>
    <property type="molecule type" value="Genomic_DNA"/>
</dbReference>
<dbReference type="KEGG" id="mhl:MHLP_01885"/>